<evidence type="ECO:0000313" key="3">
    <source>
        <dbReference type="EMBL" id="KOG87147.1"/>
    </source>
</evidence>
<dbReference type="EMBL" id="LGUT01002412">
    <property type="protein sequence ID" value="KOG87147.1"/>
    <property type="molecule type" value="Genomic_DNA"/>
</dbReference>
<keyword evidence="1" id="KW-0378">Hydrolase</keyword>
<feature type="non-terminal residue" evidence="3">
    <location>
        <position position="1"/>
    </location>
</feature>
<dbReference type="PANTHER" id="PTHR43156">
    <property type="entry name" value="STAGE II SPORULATION PROTEIN E-RELATED"/>
    <property type="match status" value="1"/>
</dbReference>
<dbReference type="PANTHER" id="PTHR43156:SF2">
    <property type="entry name" value="STAGE II SPORULATION PROTEIN E"/>
    <property type="match status" value="1"/>
</dbReference>
<dbReference type="Pfam" id="PF07228">
    <property type="entry name" value="SpoIIE"/>
    <property type="match status" value="1"/>
</dbReference>
<dbReference type="InterPro" id="IPR036457">
    <property type="entry name" value="PPM-type-like_dom_sf"/>
</dbReference>
<protein>
    <submittedName>
        <fullName evidence="3">Phosphatase</fullName>
    </submittedName>
</protein>
<evidence type="ECO:0000259" key="2">
    <source>
        <dbReference type="Pfam" id="PF07228"/>
    </source>
</evidence>
<proteinExistence type="predicted"/>
<dbReference type="Gene3D" id="3.60.40.10">
    <property type="entry name" value="PPM-type phosphatase domain"/>
    <property type="match status" value="1"/>
</dbReference>
<dbReference type="InterPro" id="IPR052016">
    <property type="entry name" value="Bact_Sigma-Reg"/>
</dbReference>
<feature type="domain" description="PPM-type phosphatase" evidence="2">
    <location>
        <begin position="2"/>
        <end position="113"/>
    </location>
</feature>
<gene>
    <name evidence="3" type="ORF">ADK38_27070</name>
</gene>
<dbReference type="InterPro" id="IPR001932">
    <property type="entry name" value="PPM-type_phosphatase-like_dom"/>
</dbReference>
<organism evidence="3 4">
    <name type="scientific">Streptomyces varsoviensis</name>
    <dbReference type="NCBI Taxonomy" id="67373"/>
    <lineage>
        <taxon>Bacteria</taxon>
        <taxon>Bacillati</taxon>
        <taxon>Actinomycetota</taxon>
        <taxon>Actinomycetes</taxon>
        <taxon>Kitasatosporales</taxon>
        <taxon>Streptomycetaceae</taxon>
        <taxon>Streptomyces</taxon>
    </lineage>
</organism>
<accession>A0ABR5J148</accession>
<sequence length="115" mass="12306">SWSQAGHPAPLLFRDGVGRALRPPEGVLLGAVSGARYGQAEEKLLPGDLLVLHTDGLSPRMPELDVERGPERLLELAPRFAAARGAQECVRAVVEEFGGEEREDDACVLIARVGP</sequence>
<name>A0ABR5J148_9ACTN</name>
<evidence type="ECO:0000313" key="4">
    <source>
        <dbReference type="Proteomes" id="UP000037020"/>
    </source>
</evidence>
<dbReference type="Proteomes" id="UP000037020">
    <property type="component" value="Unassembled WGS sequence"/>
</dbReference>
<keyword evidence="4" id="KW-1185">Reference proteome</keyword>
<reference evidence="3 4" key="1">
    <citation type="submission" date="2015-07" db="EMBL/GenBank/DDBJ databases">
        <authorList>
            <person name="Ju K.-S."/>
            <person name="Doroghazi J.R."/>
            <person name="Metcalf W.W."/>
        </authorList>
    </citation>
    <scope>NUCLEOTIDE SEQUENCE [LARGE SCALE GENOMIC DNA]</scope>
    <source>
        <strain evidence="3 4">NRRL B-3589</strain>
    </source>
</reference>
<comment type="caution">
    <text evidence="3">The sequence shown here is derived from an EMBL/GenBank/DDBJ whole genome shotgun (WGS) entry which is preliminary data.</text>
</comment>
<evidence type="ECO:0000256" key="1">
    <source>
        <dbReference type="ARBA" id="ARBA00022801"/>
    </source>
</evidence>
<dbReference type="SUPFAM" id="SSF81606">
    <property type="entry name" value="PP2C-like"/>
    <property type="match status" value="1"/>
</dbReference>